<evidence type="ECO:0000259" key="1">
    <source>
        <dbReference type="PROSITE" id="PS50191"/>
    </source>
</evidence>
<evidence type="ECO:0000259" key="2">
    <source>
        <dbReference type="PROSITE" id="PS50866"/>
    </source>
</evidence>
<dbReference type="Gene3D" id="3.40.525.10">
    <property type="entry name" value="CRAL-TRIO lipid binding domain"/>
    <property type="match status" value="1"/>
</dbReference>
<dbReference type="SUPFAM" id="SSF46938">
    <property type="entry name" value="CRAL/TRIO N-terminal domain"/>
    <property type="match status" value="1"/>
</dbReference>
<dbReference type="PROSITE" id="PS50866">
    <property type="entry name" value="GOLD"/>
    <property type="match status" value="1"/>
</dbReference>
<dbReference type="InterPro" id="IPR051064">
    <property type="entry name" value="SEC14/CRAL-TRIO_domain"/>
</dbReference>
<dbReference type="InterPro" id="IPR036865">
    <property type="entry name" value="CRAL-TRIO_dom_sf"/>
</dbReference>
<comment type="caution">
    <text evidence="3">The sequence shown here is derived from an EMBL/GenBank/DDBJ whole genome shotgun (WGS) entry which is preliminary data.</text>
</comment>
<dbReference type="PRINTS" id="PR00180">
    <property type="entry name" value="CRETINALDHBP"/>
</dbReference>
<feature type="domain" description="GOLD" evidence="2">
    <location>
        <begin position="270"/>
        <end position="387"/>
    </location>
</feature>
<evidence type="ECO:0000313" key="3">
    <source>
        <dbReference type="EMBL" id="CAL1286871.1"/>
    </source>
</evidence>
<dbReference type="Gene3D" id="2.60.120.680">
    <property type="entry name" value="GOLD domain"/>
    <property type="match status" value="1"/>
</dbReference>
<dbReference type="InterPro" id="IPR009038">
    <property type="entry name" value="GOLD_dom"/>
</dbReference>
<dbReference type="Proteomes" id="UP001497382">
    <property type="component" value="Unassembled WGS sequence"/>
</dbReference>
<dbReference type="PROSITE" id="PS50191">
    <property type="entry name" value="CRAL_TRIO"/>
    <property type="match status" value="1"/>
</dbReference>
<sequence length="399" mass="46916">MVWPEKVSPEEEKVIEELKKRIRGNLPPKLLEDESLFYRFCKARDFKLEESEAMLRKHIEWRKEWQIDTILTDFKPLEVCKYTPTSFVGFDKEGSLIRYFDMGNPDNKGMFNSIKKTEFLKYCFYMGEQDAERCKQHSLKIGKPVTQAVHICNFENLSFFQATHKKTLETTLVYMKMFQDNYPERMKRIYHINASIYHNVLMSVIKTVMATPLLQKIQCFGQDGWKEALLRDIDADVLPAFLGGNRTDPDGNPLCKTFITHGEKIPESYYLCNYEKTIFQAPGARTLTIARRSKEEVSFKVREPDSYLEGEFELKEWDKDIKFAVLFTEKSSEESKPVEIVEKKRVDTCFGPEKVSIHCRKIGTYILLFDNTYSWMHPKELAFRARVRSPGVDENRKWT</sequence>
<dbReference type="CDD" id="cd00170">
    <property type="entry name" value="SEC14"/>
    <property type="match status" value="1"/>
</dbReference>
<dbReference type="SMART" id="SM00516">
    <property type="entry name" value="SEC14"/>
    <property type="match status" value="1"/>
</dbReference>
<reference evidence="3 4" key="1">
    <citation type="submission" date="2024-04" db="EMBL/GenBank/DDBJ databases">
        <authorList>
            <person name="Rising A."/>
            <person name="Reimegard J."/>
            <person name="Sonavane S."/>
            <person name="Akerstrom W."/>
            <person name="Nylinder S."/>
            <person name="Hedman E."/>
            <person name="Kallberg Y."/>
        </authorList>
    </citation>
    <scope>NUCLEOTIDE SEQUENCE [LARGE SCALE GENOMIC DNA]</scope>
</reference>
<dbReference type="SMART" id="SM01100">
    <property type="entry name" value="CRAL_TRIO_N"/>
    <property type="match status" value="1"/>
</dbReference>
<evidence type="ECO:0000313" key="4">
    <source>
        <dbReference type="Proteomes" id="UP001497382"/>
    </source>
</evidence>
<name>A0AAV2ASD0_9ARAC</name>
<evidence type="ECO:0008006" key="5">
    <source>
        <dbReference type="Google" id="ProtNLM"/>
    </source>
</evidence>
<dbReference type="PANTHER" id="PTHR23324:SF83">
    <property type="entry name" value="SEC14-LIKE PROTEIN 2"/>
    <property type="match status" value="1"/>
</dbReference>
<dbReference type="SUPFAM" id="SSF101576">
    <property type="entry name" value="Supernatant protein factor (SPF), C-terminal domain"/>
    <property type="match status" value="1"/>
</dbReference>
<organism evidence="3 4">
    <name type="scientific">Larinioides sclopetarius</name>
    <dbReference type="NCBI Taxonomy" id="280406"/>
    <lineage>
        <taxon>Eukaryota</taxon>
        <taxon>Metazoa</taxon>
        <taxon>Ecdysozoa</taxon>
        <taxon>Arthropoda</taxon>
        <taxon>Chelicerata</taxon>
        <taxon>Arachnida</taxon>
        <taxon>Araneae</taxon>
        <taxon>Araneomorphae</taxon>
        <taxon>Entelegynae</taxon>
        <taxon>Araneoidea</taxon>
        <taxon>Araneidae</taxon>
        <taxon>Larinioides</taxon>
    </lineage>
</organism>
<dbReference type="InterPro" id="IPR036598">
    <property type="entry name" value="GOLD_dom_sf"/>
</dbReference>
<dbReference type="GO" id="GO:0005737">
    <property type="term" value="C:cytoplasm"/>
    <property type="evidence" value="ECO:0007669"/>
    <property type="project" value="TreeGrafter"/>
</dbReference>
<dbReference type="InterPro" id="IPR011074">
    <property type="entry name" value="CRAL/TRIO_N_dom"/>
</dbReference>
<dbReference type="InterPro" id="IPR036273">
    <property type="entry name" value="CRAL/TRIO_N_dom_sf"/>
</dbReference>
<accession>A0AAV2ASD0</accession>
<feature type="domain" description="CRAL-TRIO" evidence="1">
    <location>
        <begin position="75"/>
        <end position="250"/>
    </location>
</feature>
<dbReference type="EMBL" id="CAXIEN010000209">
    <property type="protein sequence ID" value="CAL1286871.1"/>
    <property type="molecule type" value="Genomic_DNA"/>
</dbReference>
<dbReference type="SUPFAM" id="SSF52087">
    <property type="entry name" value="CRAL/TRIO domain"/>
    <property type="match status" value="1"/>
</dbReference>
<protein>
    <recommendedName>
        <fullName evidence="5">SEC14-like protein 2</fullName>
    </recommendedName>
</protein>
<proteinExistence type="predicted"/>
<dbReference type="PANTHER" id="PTHR23324">
    <property type="entry name" value="SEC14 RELATED PROTEIN"/>
    <property type="match status" value="1"/>
</dbReference>
<dbReference type="InterPro" id="IPR001251">
    <property type="entry name" value="CRAL-TRIO_dom"/>
</dbReference>
<gene>
    <name evidence="3" type="ORF">LARSCL_LOCUS14489</name>
</gene>
<keyword evidence="4" id="KW-1185">Reference proteome</keyword>
<dbReference type="AlphaFoldDB" id="A0AAV2ASD0"/>
<dbReference type="Pfam" id="PF00650">
    <property type="entry name" value="CRAL_TRIO"/>
    <property type="match status" value="1"/>
</dbReference>